<accession>A0AAV5GAH4</accession>
<dbReference type="EMBL" id="BQKK01000006">
    <property type="protein sequence ID" value="GJN43609.1"/>
    <property type="molecule type" value="Genomic_DNA"/>
</dbReference>
<proteinExistence type="predicted"/>
<gene>
    <name evidence="1" type="ORF">CAT723_20880</name>
</gene>
<protein>
    <submittedName>
        <fullName evidence="1">Uncharacterized protein</fullName>
    </submittedName>
</protein>
<name>A0AAV5GAH4_CORAM</name>
<sequence length="39" mass="4171">MIEHLINTVKSAFDNVLGLVTNVFGGTFEAIGDLSSNVF</sequence>
<evidence type="ECO:0000313" key="2">
    <source>
        <dbReference type="Proteomes" id="UP001054925"/>
    </source>
</evidence>
<evidence type="ECO:0000313" key="1">
    <source>
        <dbReference type="EMBL" id="GJN43609.1"/>
    </source>
</evidence>
<organism evidence="1 2">
    <name type="scientific">Corynebacterium ammoniagenes</name>
    <name type="common">Brevibacterium ammoniagenes</name>
    <dbReference type="NCBI Taxonomy" id="1697"/>
    <lineage>
        <taxon>Bacteria</taxon>
        <taxon>Bacillati</taxon>
        <taxon>Actinomycetota</taxon>
        <taxon>Actinomycetes</taxon>
        <taxon>Mycobacteriales</taxon>
        <taxon>Corynebacteriaceae</taxon>
        <taxon>Corynebacterium</taxon>
    </lineage>
</organism>
<dbReference type="Proteomes" id="UP001054925">
    <property type="component" value="Unassembled WGS sequence"/>
</dbReference>
<dbReference type="AlphaFoldDB" id="A0AAV5GAH4"/>
<reference evidence="1" key="1">
    <citation type="submission" date="2021-12" db="EMBL/GenBank/DDBJ databases">
        <title>Draft genome sequence of Corynebacterium ammoniagenes strain T-723.</title>
        <authorList>
            <person name="Matsuzawa M."/>
            <person name="Hiratani M."/>
            <person name="Abe I."/>
            <person name="Tsuji Y."/>
            <person name="Nakamura J."/>
        </authorList>
    </citation>
    <scope>NUCLEOTIDE SEQUENCE</scope>
    <source>
        <strain evidence="1">T-723</strain>
    </source>
</reference>
<comment type="caution">
    <text evidence="1">The sequence shown here is derived from an EMBL/GenBank/DDBJ whole genome shotgun (WGS) entry which is preliminary data.</text>
</comment>